<dbReference type="GO" id="GO:0006298">
    <property type="term" value="P:mismatch repair"/>
    <property type="evidence" value="ECO:0007669"/>
    <property type="project" value="TreeGrafter"/>
</dbReference>
<dbReference type="GO" id="GO:0032299">
    <property type="term" value="C:ribonuclease H2 complex"/>
    <property type="evidence" value="ECO:0007669"/>
    <property type="project" value="TreeGrafter"/>
</dbReference>
<dbReference type="EMBL" id="WJQS01000002">
    <property type="protein sequence ID" value="MRI84689.1"/>
    <property type="molecule type" value="Genomic_DNA"/>
</dbReference>
<evidence type="ECO:0000256" key="8">
    <source>
        <dbReference type="ARBA" id="ARBA00022490"/>
    </source>
</evidence>
<dbReference type="PANTHER" id="PTHR10954">
    <property type="entry name" value="RIBONUCLEASE H2 SUBUNIT A"/>
    <property type="match status" value="1"/>
</dbReference>
<comment type="catalytic activity">
    <reaction evidence="1 14 15 16">
        <text>Endonucleolytic cleavage to 5'-phosphomonoester.</text>
        <dbReference type="EC" id="3.1.26.4"/>
    </reaction>
</comment>
<evidence type="ECO:0000256" key="12">
    <source>
        <dbReference type="ARBA" id="ARBA00022801"/>
    </source>
</evidence>
<dbReference type="Proteomes" id="UP000469870">
    <property type="component" value="Unassembled WGS sequence"/>
</dbReference>
<evidence type="ECO:0000256" key="3">
    <source>
        <dbReference type="ARBA" id="ARBA00004065"/>
    </source>
</evidence>
<dbReference type="PANTHER" id="PTHR10954:SF18">
    <property type="entry name" value="RIBONUCLEASE HII"/>
    <property type="match status" value="1"/>
</dbReference>
<evidence type="ECO:0000259" key="17">
    <source>
        <dbReference type="PROSITE" id="PS51975"/>
    </source>
</evidence>
<evidence type="ECO:0000256" key="11">
    <source>
        <dbReference type="ARBA" id="ARBA00022759"/>
    </source>
</evidence>
<evidence type="ECO:0000256" key="9">
    <source>
        <dbReference type="ARBA" id="ARBA00022722"/>
    </source>
</evidence>
<dbReference type="SUPFAM" id="SSF53098">
    <property type="entry name" value="Ribonuclease H-like"/>
    <property type="match status" value="1"/>
</dbReference>
<dbReference type="RefSeq" id="WP_153861004.1">
    <property type="nucleotide sequence ID" value="NZ_WJQR01000001.1"/>
</dbReference>
<dbReference type="NCBIfam" id="NF000595">
    <property type="entry name" value="PRK00015.1-3"/>
    <property type="match status" value="1"/>
</dbReference>
<evidence type="ECO:0000313" key="19">
    <source>
        <dbReference type="EMBL" id="MRI84689.1"/>
    </source>
</evidence>
<keyword evidence="11 14" id="KW-0255">Endonuclease</keyword>
<dbReference type="FunFam" id="3.30.420.10:FF:000006">
    <property type="entry name" value="Ribonuclease HII"/>
    <property type="match status" value="1"/>
</dbReference>
<keyword evidence="20" id="KW-1185">Reference proteome</keyword>
<dbReference type="AlphaFoldDB" id="A0A6I2GHF9"/>
<accession>A0A6I2GHF9</accession>
<comment type="cofactor">
    <cofactor evidence="14 15">
        <name>Mn(2+)</name>
        <dbReference type="ChEBI" id="CHEBI:29035"/>
    </cofactor>
    <cofactor evidence="14 15">
        <name>Mg(2+)</name>
        <dbReference type="ChEBI" id="CHEBI:18420"/>
    </cofactor>
    <text evidence="14 15">Manganese or magnesium. Binds 1 divalent metal ion per monomer in the absence of substrate. May bind a second metal ion after substrate binding.</text>
</comment>
<dbReference type="InterPro" id="IPR036397">
    <property type="entry name" value="RNaseH_sf"/>
</dbReference>
<dbReference type="GO" id="GO:0030145">
    <property type="term" value="F:manganese ion binding"/>
    <property type="evidence" value="ECO:0007669"/>
    <property type="project" value="UniProtKB-UniRule"/>
</dbReference>
<evidence type="ECO:0000256" key="14">
    <source>
        <dbReference type="HAMAP-Rule" id="MF_00052"/>
    </source>
</evidence>
<organism evidence="19 20">
    <name type="scientific">Fundicoccus ignavus</name>
    <dbReference type="NCBI Taxonomy" id="2664442"/>
    <lineage>
        <taxon>Bacteria</taxon>
        <taxon>Bacillati</taxon>
        <taxon>Bacillota</taxon>
        <taxon>Bacilli</taxon>
        <taxon>Lactobacillales</taxon>
        <taxon>Aerococcaceae</taxon>
        <taxon>Fundicoccus</taxon>
    </lineage>
</organism>
<evidence type="ECO:0000256" key="1">
    <source>
        <dbReference type="ARBA" id="ARBA00000077"/>
    </source>
</evidence>
<evidence type="ECO:0000256" key="6">
    <source>
        <dbReference type="ARBA" id="ARBA00012180"/>
    </source>
</evidence>
<feature type="binding site" evidence="14 15">
    <location>
        <position position="81"/>
    </location>
    <ligand>
        <name>a divalent metal cation</name>
        <dbReference type="ChEBI" id="CHEBI:60240"/>
    </ligand>
</feature>
<evidence type="ECO:0000313" key="18">
    <source>
        <dbReference type="EMBL" id="MRI80439.1"/>
    </source>
</evidence>
<keyword evidence="12 14" id="KW-0378">Hydrolase</keyword>
<dbReference type="CDD" id="cd07182">
    <property type="entry name" value="RNase_HII_bacteria_HII_like"/>
    <property type="match status" value="1"/>
</dbReference>
<dbReference type="InterPro" id="IPR001352">
    <property type="entry name" value="RNase_HII/HIII"/>
</dbReference>
<keyword evidence="8 14" id="KW-0963">Cytoplasm</keyword>
<dbReference type="InterPro" id="IPR022898">
    <property type="entry name" value="RNase_HII"/>
</dbReference>
<sequence length="267" mass="30215">MDLENKLTVAQIKEIVDLISEENDPMLHKLAKDERKSVQRLIQNKVKLIDKAKQAEIEHLERLTFETALWKNGYEFIAGIDEVGRGPLAGPVVTAAVILPRDCSRLVGVNDSKQLSLEKRKVFDQLIKEVALEYSITVIDSNEIDRLNIYEATRQSMLKSVEQLKLEPNYLLLDAMRIDSAIPQESLVKGDQRSLSIAAASIIAKVYRDEMMIAYSEIFPEFGFEKHMGYGTKQHLNALATYGYTPIHRQSFSPVANTRQAYESSGQ</sequence>
<feature type="binding site" evidence="14 15">
    <location>
        <position position="174"/>
    </location>
    <ligand>
        <name>a divalent metal cation</name>
        <dbReference type="ChEBI" id="CHEBI:60240"/>
    </ligand>
</feature>
<dbReference type="Gene3D" id="3.30.420.10">
    <property type="entry name" value="Ribonuclease H-like superfamily/Ribonuclease H"/>
    <property type="match status" value="1"/>
</dbReference>
<evidence type="ECO:0000256" key="15">
    <source>
        <dbReference type="PROSITE-ProRule" id="PRU01319"/>
    </source>
</evidence>
<feature type="binding site" evidence="14 15">
    <location>
        <position position="82"/>
    </location>
    <ligand>
        <name>a divalent metal cation</name>
        <dbReference type="ChEBI" id="CHEBI:60240"/>
    </ligand>
</feature>
<dbReference type="GO" id="GO:0043137">
    <property type="term" value="P:DNA replication, removal of RNA primer"/>
    <property type="evidence" value="ECO:0007669"/>
    <property type="project" value="TreeGrafter"/>
</dbReference>
<dbReference type="InterPro" id="IPR012337">
    <property type="entry name" value="RNaseH-like_sf"/>
</dbReference>
<reference evidence="20 21" key="1">
    <citation type="submission" date="2019-11" db="EMBL/GenBank/DDBJ databases">
        <title>Characterisation of Fundicoccus ignavus gen. nov. sp. nov., a novel genus of the family Aerococcaceae isolated from bulk tank milk.</title>
        <authorList>
            <person name="Siebert A."/>
            <person name="Huptas C."/>
            <person name="Wenning M."/>
            <person name="Scherer S."/>
            <person name="Doll E.V."/>
        </authorList>
    </citation>
    <scope>NUCLEOTIDE SEQUENCE [LARGE SCALE GENOMIC DNA]</scope>
    <source>
        <strain evidence="18 21">DSM 109653</strain>
        <strain evidence="19 20">WS4759</strain>
    </source>
</reference>
<dbReference type="NCBIfam" id="NF000594">
    <property type="entry name" value="PRK00015.1-1"/>
    <property type="match status" value="1"/>
</dbReference>
<feature type="domain" description="RNase H type-2" evidence="17">
    <location>
        <begin position="75"/>
        <end position="264"/>
    </location>
</feature>
<evidence type="ECO:0000256" key="7">
    <source>
        <dbReference type="ARBA" id="ARBA00019179"/>
    </source>
</evidence>
<evidence type="ECO:0000313" key="20">
    <source>
        <dbReference type="Proteomes" id="UP000430975"/>
    </source>
</evidence>
<comment type="function">
    <text evidence="3 14 16">Endonuclease that specifically degrades the RNA of RNA-DNA hybrids.</text>
</comment>
<comment type="caution">
    <text evidence="19">The sequence shown here is derived from an EMBL/GenBank/DDBJ whole genome shotgun (WGS) entry which is preliminary data.</text>
</comment>
<comment type="similarity">
    <text evidence="5 14 16">Belongs to the RNase HII family.</text>
</comment>
<dbReference type="HAMAP" id="MF_00052_B">
    <property type="entry name" value="RNase_HII_B"/>
    <property type="match status" value="1"/>
</dbReference>
<keyword evidence="9 14" id="KW-0540">Nuclease</keyword>
<evidence type="ECO:0000256" key="13">
    <source>
        <dbReference type="ARBA" id="ARBA00023211"/>
    </source>
</evidence>
<evidence type="ECO:0000256" key="4">
    <source>
        <dbReference type="ARBA" id="ARBA00004496"/>
    </source>
</evidence>
<dbReference type="EMBL" id="WJQR01000001">
    <property type="protein sequence ID" value="MRI80439.1"/>
    <property type="molecule type" value="Genomic_DNA"/>
</dbReference>
<dbReference type="GO" id="GO:0005737">
    <property type="term" value="C:cytoplasm"/>
    <property type="evidence" value="ECO:0007669"/>
    <property type="project" value="UniProtKB-SubCell"/>
</dbReference>
<evidence type="ECO:0000256" key="2">
    <source>
        <dbReference type="ARBA" id="ARBA00001946"/>
    </source>
</evidence>
<keyword evidence="10 14" id="KW-0479">Metal-binding</keyword>
<dbReference type="EC" id="3.1.26.4" evidence="6 14"/>
<evidence type="ECO:0000256" key="16">
    <source>
        <dbReference type="RuleBase" id="RU003515"/>
    </source>
</evidence>
<dbReference type="InterPro" id="IPR024567">
    <property type="entry name" value="RNase_HII/HIII_dom"/>
</dbReference>
<dbReference type="Proteomes" id="UP000430975">
    <property type="component" value="Unassembled WGS sequence"/>
</dbReference>
<evidence type="ECO:0000313" key="21">
    <source>
        <dbReference type="Proteomes" id="UP000469870"/>
    </source>
</evidence>
<keyword evidence="13 14" id="KW-0464">Manganese</keyword>
<comment type="cofactor">
    <cofactor evidence="2">
        <name>Mg(2+)</name>
        <dbReference type="ChEBI" id="CHEBI:18420"/>
    </cofactor>
</comment>
<protein>
    <recommendedName>
        <fullName evidence="7 14">Ribonuclease HII</fullName>
        <shortName evidence="14">RNase HII</shortName>
        <ecNumber evidence="6 14">3.1.26.4</ecNumber>
    </recommendedName>
</protein>
<dbReference type="Pfam" id="PF01351">
    <property type="entry name" value="RNase_HII"/>
    <property type="match status" value="1"/>
</dbReference>
<name>A0A6I2GHF9_9LACT</name>
<comment type="subcellular location">
    <subcellularLocation>
        <location evidence="4 14">Cytoplasm</location>
    </subcellularLocation>
</comment>
<dbReference type="GO" id="GO:0003723">
    <property type="term" value="F:RNA binding"/>
    <property type="evidence" value="ECO:0007669"/>
    <property type="project" value="UniProtKB-UniRule"/>
</dbReference>
<dbReference type="GO" id="GO:0004523">
    <property type="term" value="F:RNA-DNA hybrid ribonuclease activity"/>
    <property type="evidence" value="ECO:0007669"/>
    <property type="project" value="UniProtKB-UniRule"/>
</dbReference>
<dbReference type="PROSITE" id="PS51975">
    <property type="entry name" value="RNASE_H_2"/>
    <property type="match status" value="1"/>
</dbReference>
<gene>
    <name evidence="14" type="primary">rnhB</name>
    <name evidence="19" type="ORF">GIY09_02100</name>
    <name evidence="18" type="ORF">GIY11_00135</name>
</gene>
<evidence type="ECO:0000256" key="5">
    <source>
        <dbReference type="ARBA" id="ARBA00007383"/>
    </source>
</evidence>
<evidence type="ECO:0000256" key="10">
    <source>
        <dbReference type="ARBA" id="ARBA00022723"/>
    </source>
</evidence>
<proteinExistence type="inferred from homology"/>